<keyword evidence="1" id="KW-1133">Transmembrane helix</keyword>
<feature type="transmembrane region" description="Helical" evidence="1">
    <location>
        <begin position="6"/>
        <end position="23"/>
    </location>
</feature>
<evidence type="ECO:0000313" key="2">
    <source>
        <dbReference type="EMBL" id="RXF70372.1"/>
    </source>
</evidence>
<keyword evidence="1" id="KW-0812">Transmembrane</keyword>
<name>A0A4V1KIE1_9SPHI</name>
<evidence type="ECO:0000256" key="1">
    <source>
        <dbReference type="SAM" id="Phobius"/>
    </source>
</evidence>
<sequence>MIIKRFYHLSWILFIQVLFWYNIGYGQDFSKTWTSRYGVKFTKPSGFNMLNNEGGNSLEYFFYMTKKDDRGTNILPDFYLVNKDSSVLILVEAFDYTPMEPGIFVRYWRDSNRFGFNCVVFNADRVKDQIRYYPASKRKYSKADWIAEFTRDLGSNNTLGDFKYNRCLVINKNDQIFLQVTYLFKESSKNKMKGLLHSTRHMFRFEDRPQAPLVGIKAQLDRHYIQIDQDILSDSLASKWNKGKIYQNQYYFWGEHFAFKMDGIVVSVKFPTNDKWPYINHLYQKRRDTTVNAAKWNAANYDYKRFLTLAKDSPYKYPTAATQKLNADEAYLFSFSLDKDDLYRGIYQDCKVVLFHKRNLGSVILKYYYKAKDRAKVDRVIEGTLGQIAFKDKAFFDSLEGKIYPF</sequence>
<keyword evidence="1" id="KW-0472">Membrane</keyword>
<organism evidence="2 3">
    <name type="scientific">Arcticibacter tournemirensis</name>
    <dbReference type="NCBI Taxonomy" id="699437"/>
    <lineage>
        <taxon>Bacteria</taxon>
        <taxon>Pseudomonadati</taxon>
        <taxon>Bacteroidota</taxon>
        <taxon>Sphingobacteriia</taxon>
        <taxon>Sphingobacteriales</taxon>
        <taxon>Sphingobacteriaceae</taxon>
        <taxon>Arcticibacter</taxon>
    </lineage>
</organism>
<reference evidence="2 3" key="1">
    <citation type="submission" date="2018-12" db="EMBL/GenBank/DDBJ databases">
        <title>The Draft Genome Sequence of the Soil Bacterium Pedobacter tournemirensis R1.</title>
        <authorList>
            <person name="He J."/>
        </authorList>
    </citation>
    <scope>NUCLEOTIDE SEQUENCE [LARGE SCALE GENOMIC DNA]</scope>
    <source>
        <strain evidence="2 3">R1</strain>
    </source>
</reference>
<accession>A0A4V1KIE1</accession>
<dbReference type="EMBL" id="RXOC01000004">
    <property type="protein sequence ID" value="RXF70372.1"/>
    <property type="molecule type" value="Genomic_DNA"/>
</dbReference>
<dbReference type="RefSeq" id="WP_128768678.1">
    <property type="nucleotide sequence ID" value="NZ_RXOC01000004.1"/>
</dbReference>
<protein>
    <submittedName>
        <fullName evidence="2">Uncharacterized protein</fullName>
    </submittedName>
</protein>
<proteinExistence type="predicted"/>
<comment type="caution">
    <text evidence="2">The sequence shown here is derived from an EMBL/GenBank/DDBJ whole genome shotgun (WGS) entry which is preliminary data.</text>
</comment>
<gene>
    <name evidence="2" type="ORF">EKH83_06885</name>
</gene>
<evidence type="ECO:0000313" key="3">
    <source>
        <dbReference type="Proteomes" id="UP000290848"/>
    </source>
</evidence>
<dbReference type="AlphaFoldDB" id="A0A4V1KIE1"/>
<dbReference type="Proteomes" id="UP000290848">
    <property type="component" value="Unassembled WGS sequence"/>
</dbReference>